<sequence length="221" mass="24146">MLKLTGVNVDLAGNRILRDVNCTFEKGTTVGIVGRNGAGKTTLLRTIMGLIKLQAGEIRLDEVILSSLPGHARAGYQIGYSPEDRIIFPTMSVEENLRLPCHAIKQSRQSIDHRLEVVLEVVPDLVPMLKRSGSALSGGQGKMVALGRALMVGTRLLLLDEPFQGLAPKLGLIYTDALSRLKTLQPDICVVITESNIKLLGNIPDRIWTIERGSIELQQTM</sequence>
<organism evidence="8 9">
    <name type="scientific">Pollutimonas nitritireducens</name>
    <dbReference type="NCBI Taxonomy" id="2045209"/>
    <lineage>
        <taxon>Bacteria</taxon>
        <taxon>Pseudomonadati</taxon>
        <taxon>Pseudomonadota</taxon>
        <taxon>Betaproteobacteria</taxon>
        <taxon>Burkholderiales</taxon>
        <taxon>Alcaligenaceae</taxon>
        <taxon>Pollutimonas</taxon>
    </lineage>
</organism>
<dbReference type="EMBL" id="PDNV01000006">
    <property type="protein sequence ID" value="PLC53777.1"/>
    <property type="molecule type" value="Genomic_DNA"/>
</dbReference>
<name>A0A2N4UFH4_9BURK</name>
<dbReference type="AlphaFoldDB" id="A0A2N4UFH4"/>
<dbReference type="InterPro" id="IPR027417">
    <property type="entry name" value="P-loop_NTPase"/>
</dbReference>
<dbReference type="SMART" id="SM00382">
    <property type="entry name" value="AAA"/>
    <property type="match status" value="1"/>
</dbReference>
<dbReference type="OrthoDB" id="9775250at2"/>
<dbReference type="Gene3D" id="3.40.50.300">
    <property type="entry name" value="P-loop containing nucleotide triphosphate hydrolases"/>
    <property type="match status" value="1"/>
</dbReference>
<comment type="caution">
    <text evidence="8">The sequence shown here is derived from an EMBL/GenBank/DDBJ whole genome shotgun (WGS) entry which is preliminary data.</text>
</comment>
<dbReference type="PANTHER" id="PTHR43820">
    <property type="entry name" value="HIGH-AFFINITY BRANCHED-CHAIN AMINO ACID TRANSPORT ATP-BINDING PROTEIN LIVF"/>
    <property type="match status" value="1"/>
</dbReference>
<proteinExistence type="inferred from homology"/>
<evidence type="ECO:0000313" key="9">
    <source>
        <dbReference type="Proteomes" id="UP000234328"/>
    </source>
</evidence>
<dbReference type="InterPro" id="IPR003593">
    <property type="entry name" value="AAA+_ATPase"/>
</dbReference>
<keyword evidence="3" id="KW-1003">Cell membrane</keyword>
<evidence type="ECO:0000256" key="3">
    <source>
        <dbReference type="ARBA" id="ARBA00022475"/>
    </source>
</evidence>
<dbReference type="GO" id="GO:0015807">
    <property type="term" value="P:L-amino acid transport"/>
    <property type="evidence" value="ECO:0007669"/>
    <property type="project" value="TreeGrafter"/>
</dbReference>
<keyword evidence="4" id="KW-0547">Nucleotide-binding</keyword>
<evidence type="ECO:0000259" key="7">
    <source>
        <dbReference type="PROSITE" id="PS50893"/>
    </source>
</evidence>
<evidence type="ECO:0000256" key="1">
    <source>
        <dbReference type="ARBA" id="ARBA00005417"/>
    </source>
</evidence>
<gene>
    <name evidence="8" type="ORF">CR155_10000</name>
</gene>
<reference evidence="8 9" key="1">
    <citation type="submission" date="2017-10" db="EMBL/GenBank/DDBJ databases">
        <title>Two draft genome sequences of Pusillimonas sp. strains isolated from a nitrate- and radionuclide-contaminated groundwater in Russia.</title>
        <authorList>
            <person name="Grouzdev D.S."/>
            <person name="Tourova T.P."/>
            <person name="Goeva M.A."/>
            <person name="Babich T.L."/>
            <person name="Sokolova D.S."/>
            <person name="Abdullin R."/>
            <person name="Poltaraus A.B."/>
            <person name="Toshchakov S.V."/>
            <person name="Nazina T.N."/>
        </authorList>
    </citation>
    <scope>NUCLEOTIDE SEQUENCE [LARGE SCALE GENOMIC DNA]</scope>
    <source>
        <strain evidence="8 9">JR1/69-2-13</strain>
    </source>
</reference>
<evidence type="ECO:0000256" key="4">
    <source>
        <dbReference type="ARBA" id="ARBA00022741"/>
    </source>
</evidence>
<dbReference type="Pfam" id="PF00005">
    <property type="entry name" value="ABC_tran"/>
    <property type="match status" value="1"/>
</dbReference>
<evidence type="ECO:0000256" key="6">
    <source>
        <dbReference type="ARBA" id="ARBA00022970"/>
    </source>
</evidence>
<dbReference type="Proteomes" id="UP000234328">
    <property type="component" value="Unassembled WGS sequence"/>
</dbReference>
<dbReference type="InterPro" id="IPR003439">
    <property type="entry name" value="ABC_transporter-like_ATP-bd"/>
</dbReference>
<evidence type="ECO:0000256" key="5">
    <source>
        <dbReference type="ARBA" id="ARBA00022840"/>
    </source>
</evidence>
<evidence type="ECO:0000313" key="8">
    <source>
        <dbReference type="EMBL" id="PLC53777.1"/>
    </source>
</evidence>
<dbReference type="SUPFAM" id="SSF52540">
    <property type="entry name" value="P-loop containing nucleoside triphosphate hydrolases"/>
    <property type="match status" value="1"/>
</dbReference>
<dbReference type="RefSeq" id="WP_102069901.1">
    <property type="nucleotide sequence ID" value="NZ_PDNV01000006.1"/>
</dbReference>
<dbReference type="GO" id="GO:0016887">
    <property type="term" value="F:ATP hydrolysis activity"/>
    <property type="evidence" value="ECO:0007669"/>
    <property type="project" value="InterPro"/>
</dbReference>
<accession>A0A2N4UFH4</accession>
<dbReference type="GO" id="GO:0015658">
    <property type="term" value="F:branched-chain amino acid transmembrane transporter activity"/>
    <property type="evidence" value="ECO:0007669"/>
    <property type="project" value="TreeGrafter"/>
</dbReference>
<dbReference type="PROSITE" id="PS50893">
    <property type="entry name" value="ABC_TRANSPORTER_2"/>
    <property type="match status" value="1"/>
</dbReference>
<dbReference type="PANTHER" id="PTHR43820:SF4">
    <property type="entry name" value="HIGH-AFFINITY BRANCHED-CHAIN AMINO ACID TRANSPORT ATP-BINDING PROTEIN LIVF"/>
    <property type="match status" value="1"/>
</dbReference>
<keyword evidence="9" id="KW-1185">Reference proteome</keyword>
<comment type="similarity">
    <text evidence="1">Belongs to the ABC transporter superfamily.</text>
</comment>
<keyword evidence="5 8" id="KW-0067">ATP-binding</keyword>
<protein>
    <submittedName>
        <fullName evidence="8">ABC transporter ATP-binding protein</fullName>
    </submittedName>
</protein>
<evidence type="ECO:0000256" key="2">
    <source>
        <dbReference type="ARBA" id="ARBA00022448"/>
    </source>
</evidence>
<keyword evidence="3" id="KW-0472">Membrane</keyword>
<feature type="domain" description="ABC transporter" evidence="7">
    <location>
        <begin position="2"/>
        <end position="221"/>
    </location>
</feature>
<keyword evidence="6" id="KW-0029">Amino-acid transport</keyword>
<keyword evidence="2" id="KW-0813">Transport</keyword>
<dbReference type="GO" id="GO:0005524">
    <property type="term" value="F:ATP binding"/>
    <property type="evidence" value="ECO:0007669"/>
    <property type="project" value="UniProtKB-KW"/>
</dbReference>
<dbReference type="InterPro" id="IPR052156">
    <property type="entry name" value="BCAA_Transport_ATP-bd_LivF"/>
</dbReference>